<keyword evidence="4" id="KW-0156">Chromatin regulator</keyword>
<keyword evidence="5 9" id="KW-0805">Transcription regulation</keyword>
<dbReference type="GO" id="GO:0000123">
    <property type="term" value="C:histone acetyltransferase complex"/>
    <property type="evidence" value="ECO:0007669"/>
    <property type="project" value="InterPro"/>
</dbReference>
<accession>A0A7R9LCQ1</accession>
<feature type="compositionally biased region" description="Basic and acidic residues" evidence="10">
    <location>
        <begin position="108"/>
        <end position="121"/>
    </location>
</feature>
<gene>
    <name evidence="11" type="ORF">OSB1V03_LOCUS17720</name>
</gene>
<keyword evidence="7 9" id="KW-0804">Transcription</keyword>
<comment type="similarity">
    <text evidence="2 9">Belongs to the EAF6 family.</text>
</comment>
<dbReference type="PANTHER" id="PTHR13476">
    <property type="entry name" value="CHROMATIN MODIFICATION-RELATED PROTEIN MEAF6"/>
    <property type="match status" value="1"/>
</dbReference>
<feature type="region of interest" description="Disordered" evidence="10">
    <location>
        <begin position="96"/>
        <end position="171"/>
    </location>
</feature>
<dbReference type="InterPro" id="IPR015418">
    <property type="entry name" value="Eaf6"/>
</dbReference>
<dbReference type="AlphaFoldDB" id="A0A7R9LCQ1"/>
<dbReference type="EMBL" id="OC876445">
    <property type="protein sequence ID" value="CAD7639256.1"/>
    <property type="molecule type" value="Genomic_DNA"/>
</dbReference>
<keyword evidence="6" id="KW-0175">Coiled coil</keyword>
<evidence type="ECO:0000256" key="10">
    <source>
        <dbReference type="SAM" id="MobiDB-lite"/>
    </source>
</evidence>
<evidence type="ECO:0000256" key="1">
    <source>
        <dbReference type="ARBA" id="ARBA00004123"/>
    </source>
</evidence>
<reference evidence="11" key="1">
    <citation type="submission" date="2020-11" db="EMBL/GenBank/DDBJ databases">
        <authorList>
            <person name="Tran Van P."/>
        </authorList>
    </citation>
    <scope>NUCLEOTIDE SEQUENCE</scope>
</reference>
<dbReference type="Proteomes" id="UP000759131">
    <property type="component" value="Unassembled WGS sequence"/>
</dbReference>
<keyword evidence="12" id="KW-1185">Reference proteome</keyword>
<sequence>MCPGIMASKANTASLIDTRAELADLVKRRAEIAETLCSLERQIYAFEGSYLEDTHLYGNIIRGWDRYLMANRNTNSKSDKRNRKFKEADRLFSKSSITSIQAVSGQQSEKESADHSSDNESHNANSGPEDAGADGPLSADEGVTPSKIAKSSQNRSKKATSKRSRHKASDD</sequence>
<evidence type="ECO:0000256" key="8">
    <source>
        <dbReference type="ARBA" id="ARBA00023242"/>
    </source>
</evidence>
<dbReference type="OrthoDB" id="440324at2759"/>
<evidence type="ECO:0000313" key="12">
    <source>
        <dbReference type="Proteomes" id="UP000759131"/>
    </source>
</evidence>
<evidence type="ECO:0000256" key="6">
    <source>
        <dbReference type="ARBA" id="ARBA00023054"/>
    </source>
</evidence>
<feature type="compositionally biased region" description="Polar residues" evidence="10">
    <location>
        <begin position="96"/>
        <end position="107"/>
    </location>
</feature>
<comment type="subcellular location">
    <subcellularLocation>
        <location evidence="1">Nucleus</location>
    </subcellularLocation>
</comment>
<name>A0A7R9LCQ1_9ACAR</name>
<evidence type="ECO:0000256" key="2">
    <source>
        <dbReference type="ARBA" id="ARBA00010916"/>
    </source>
</evidence>
<dbReference type="GO" id="GO:0005634">
    <property type="term" value="C:nucleus"/>
    <property type="evidence" value="ECO:0007669"/>
    <property type="project" value="UniProtKB-SubCell"/>
</dbReference>
<feature type="compositionally biased region" description="Basic residues" evidence="10">
    <location>
        <begin position="155"/>
        <end position="171"/>
    </location>
</feature>
<protein>
    <recommendedName>
        <fullName evidence="3">Chromatin modification-related protein MEAF6</fullName>
    </recommendedName>
</protein>
<keyword evidence="8" id="KW-0539">Nucleus</keyword>
<dbReference type="Pfam" id="PF09340">
    <property type="entry name" value="NuA4"/>
    <property type="match status" value="1"/>
</dbReference>
<evidence type="ECO:0000256" key="5">
    <source>
        <dbReference type="ARBA" id="ARBA00023015"/>
    </source>
</evidence>
<evidence type="ECO:0000313" key="11">
    <source>
        <dbReference type="EMBL" id="CAD7639256.1"/>
    </source>
</evidence>
<proteinExistence type="inferred from homology"/>
<dbReference type="EMBL" id="CAJPIZ010021870">
    <property type="protein sequence ID" value="CAG2117767.1"/>
    <property type="molecule type" value="Genomic_DNA"/>
</dbReference>
<dbReference type="GO" id="GO:0006325">
    <property type="term" value="P:chromatin organization"/>
    <property type="evidence" value="ECO:0007669"/>
    <property type="project" value="UniProtKB-KW"/>
</dbReference>
<evidence type="ECO:0000256" key="4">
    <source>
        <dbReference type="ARBA" id="ARBA00022853"/>
    </source>
</evidence>
<evidence type="ECO:0000256" key="3">
    <source>
        <dbReference type="ARBA" id="ARBA00019141"/>
    </source>
</evidence>
<evidence type="ECO:0000256" key="9">
    <source>
        <dbReference type="RuleBase" id="RU368022"/>
    </source>
</evidence>
<organism evidence="11">
    <name type="scientific">Medioppia subpectinata</name>
    <dbReference type="NCBI Taxonomy" id="1979941"/>
    <lineage>
        <taxon>Eukaryota</taxon>
        <taxon>Metazoa</taxon>
        <taxon>Ecdysozoa</taxon>
        <taxon>Arthropoda</taxon>
        <taxon>Chelicerata</taxon>
        <taxon>Arachnida</taxon>
        <taxon>Acari</taxon>
        <taxon>Acariformes</taxon>
        <taxon>Sarcoptiformes</taxon>
        <taxon>Oribatida</taxon>
        <taxon>Brachypylina</taxon>
        <taxon>Oppioidea</taxon>
        <taxon>Oppiidae</taxon>
        <taxon>Medioppia</taxon>
    </lineage>
</organism>
<evidence type="ECO:0000256" key="7">
    <source>
        <dbReference type="ARBA" id="ARBA00023163"/>
    </source>
</evidence>